<proteinExistence type="predicted"/>
<reference evidence="5" key="1">
    <citation type="submission" date="2019-05" db="EMBL/GenBank/DDBJ databases">
        <authorList>
            <person name="Naeem R."/>
            <person name="Antony C."/>
            <person name="Guan Q."/>
        </authorList>
    </citation>
    <scope>NUCLEOTIDE SEQUENCE</scope>
    <source>
        <strain evidence="5">2</strain>
    </source>
</reference>
<dbReference type="PANTHER" id="PTHR10680">
    <property type="entry name" value="PEPTIDYL-GLYCINE ALPHA-AMIDATING MONOOXYGENASE"/>
    <property type="match status" value="1"/>
</dbReference>
<dbReference type="CDD" id="cd14958">
    <property type="entry name" value="NHL_PAL_like"/>
    <property type="match status" value="1"/>
</dbReference>
<dbReference type="PANTHER" id="PTHR10680:SF14">
    <property type="entry name" value="PEPTIDYL-GLYCINE ALPHA-AMIDATING MONOOXYGENASE"/>
    <property type="match status" value="1"/>
</dbReference>
<dbReference type="Gene3D" id="2.120.10.30">
    <property type="entry name" value="TolB, C-terminal domain"/>
    <property type="match status" value="1"/>
</dbReference>
<evidence type="ECO:0000256" key="2">
    <source>
        <dbReference type="ARBA" id="ARBA00022737"/>
    </source>
</evidence>
<protein>
    <submittedName>
        <fullName evidence="5">NHL repeat protein</fullName>
    </submittedName>
</protein>
<dbReference type="SUPFAM" id="SSF63829">
    <property type="entry name" value="Calcium-dependent phosphotriesterase"/>
    <property type="match status" value="1"/>
</dbReference>
<dbReference type="InterPro" id="IPR001258">
    <property type="entry name" value="NHL_repeat"/>
</dbReference>
<feature type="repeat" description="NHL" evidence="4">
    <location>
        <begin position="159"/>
        <end position="206"/>
    </location>
</feature>
<feature type="repeat" description="NHL" evidence="4">
    <location>
        <begin position="214"/>
        <end position="253"/>
    </location>
</feature>
<name>A0A653EJG8_9MYCO</name>
<accession>A0A653EJG8</accession>
<dbReference type="InterPro" id="IPR011042">
    <property type="entry name" value="6-blade_b-propeller_TolB-like"/>
</dbReference>
<feature type="repeat" description="NHL" evidence="4">
    <location>
        <begin position="106"/>
        <end position="152"/>
    </location>
</feature>
<dbReference type="AlphaFoldDB" id="A0A653EJG8"/>
<evidence type="ECO:0000313" key="5">
    <source>
        <dbReference type="EMBL" id="VTO97432.1"/>
    </source>
</evidence>
<dbReference type="GO" id="GO:0005576">
    <property type="term" value="C:extracellular region"/>
    <property type="evidence" value="ECO:0007669"/>
    <property type="project" value="TreeGrafter"/>
</dbReference>
<dbReference type="EMBL" id="LR589079">
    <property type="protein sequence ID" value="VTO97432.1"/>
    <property type="molecule type" value="Genomic_DNA"/>
</dbReference>
<sequence length="364" mass="38528">MAFCNHSLYCVGESSHQPMALKSPVAAAAPTNLLPNPYRATENWGELPDGRIWGSSSAVAIDPDGSTVWVAERCGETRPPDRIPPGVPFACVGSALDPILKFDTNGKLLGSFGAGMLVFPHGIHVDREGNVWVADVLGYGGQGHQVLKFSPDGQLLLTLGTAGVPGCGENEFNSPSAVVTAPNGDIFVADGHGGDTNARIVKFDSSGKFVKQWGRKGTGPGEFDTPHAIAMDSTGRLFVGDRNNNRIQIFDQNGHFIDQWTQFSRPSGIYITNDVIYVADSESESATDAHNGWKRGIRIGSAIDGTVWALIPDPVEHSDITSGAEGVAADAAGNIYGAEVGQHRMMRYVELADCGCGDTGSRCA</sequence>
<keyword evidence="3" id="KW-0325">Glycoprotein</keyword>
<evidence type="ECO:0000256" key="3">
    <source>
        <dbReference type="ARBA" id="ARBA00023180"/>
    </source>
</evidence>
<keyword evidence="1" id="KW-0732">Signal</keyword>
<dbReference type="Pfam" id="PF01436">
    <property type="entry name" value="NHL"/>
    <property type="match status" value="1"/>
</dbReference>
<organism evidence="5">
    <name type="scientific">Mycobacterium riyadhense</name>
    <dbReference type="NCBI Taxonomy" id="486698"/>
    <lineage>
        <taxon>Bacteria</taxon>
        <taxon>Bacillati</taxon>
        <taxon>Actinomycetota</taxon>
        <taxon>Actinomycetes</taxon>
        <taxon>Mycobacteriales</taxon>
        <taxon>Mycobacteriaceae</taxon>
        <taxon>Mycobacterium</taxon>
    </lineage>
</organism>
<keyword evidence="2" id="KW-0677">Repeat</keyword>
<dbReference type="PROSITE" id="PS51125">
    <property type="entry name" value="NHL"/>
    <property type="match status" value="3"/>
</dbReference>
<gene>
    <name evidence="5" type="ORF">BIN_B_02056</name>
</gene>
<evidence type="ECO:0000256" key="4">
    <source>
        <dbReference type="PROSITE-ProRule" id="PRU00504"/>
    </source>
</evidence>
<evidence type="ECO:0000256" key="1">
    <source>
        <dbReference type="ARBA" id="ARBA00022729"/>
    </source>
</evidence>